<protein>
    <submittedName>
        <fullName evidence="4">M20/M25/M40 family metallo-hydrolase</fullName>
    </submittedName>
</protein>
<sequence length="423" mass="45428">MTDPKPVCTDKTKAVIAALRADPVIAKAIQQCEEQHQQRIDDQVKLTEIPAPPFHEEVRADALVEMFKQYGVENAHKDTIGNVIGRVKGSGNGPVLVIGAHIDTVFKEGTDCTVRKEGNVYYAPGISDDAGGLAGMLQVMRCVTQNNIKPVGDIVFVGTLGEEGNGDLRGCKALFKEKNDYDGMIAIDSANVHRILRGAVGCKRFRIIFESMGGHSLHKFGIVGSAIHGLARAITMVDNLEAPQDPKCTFNFGVIKGGTSVNAIAARAEAELDIRSFNQPSLEAFVEKILATIKQACEDENKRWNLEGENAVRLIIEQIGDRPAGMNADDASVIQAAYGALLSLDISLDKYTLAATDQNVPLYYGLPATTLGAGGTEANNHALSESWDSTDAFQGPQVAFLTAMTLVGVQGVTEPILEKAKHE</sequence>
<dbReference type="Pfam" id="PF07687">
    <property type="entry name" value="M20_dimer"/>
    <property type="match status" value="1"/>
</dbReference>
<dbReference type="SUPFAM" id="SSF55031">
    <property type="entry name" value="Bacterial exopeptidase dimerisation domain"/>
    <property type="match status" value="1"/>
</dbReference>
<comment type="caution">
    <text evidence="4">The sequence shown here is derived from an EMBL/GenBank/DDBJ whole genome shotgun (WGS) entry which is preliminary data.</text>
</comment>
<dbReference type="InterPro" id="IPR050072">
    <property type="entry name" value="Peptidase_M20A"/>
</dbReference>
<dbReference type="InterPro" id="IPR011650">
    <property type="entry name" value="Peptidase_M20_dimer"/>
</dbReference>
<evidence type="ECO:0000259" key="3">
    <source>
        <dbReference type="Pfam" id="PF07687"/>
    </source>
</evidence>
<dbReference type="GO" id="GO:0046872">
    <property type="term" value="F:metal ion binding"/>
    <property type="evidence" value="ECO:0007669"/>
    <property type="project" value="UniProtKB-KW"/>
</dbReference>
<proteinExistence type="predicted"/>
<evidence type="ECO:0000256" key="1">
    <source>
        <dbReference type="ARBA" id="ARBA00022723"/>
    </source>
</evidence>
<dbReference type="EMBL" id="WSRP01000025">
    <property type="protein sequence ID" value="MVX57250.1"/>
    <property type="molecule type" value="Genomic_DNA"/>
</dbReference>
<gene>
    <name evidence="4" type="ORF">E5987_08545</name>
</gene>
<dbReference type="PANTHER" id="PTHR43808:SF17">
    <property type="entry name" value="PEPTIDASE M20"/>
    <property type="match status" value="1"/>
</dbReference>
<dbReference type="RefSeq" id="WP_160335674.1">
    <property type="nucleotide sequence ID" value="NZ_CALPCV010000034.1"/>
</dbReference>
<keyword evidence="1" id="KW-0479">Metal-binding</keyword>
<dbReference type="OrthoDB" id="9776600at2"/>
<dbReference type="InterPro" id="IPR002933">
    <property type="entry name" value="Peptidase_M20"/>
</dbReference>
<dbReference type="SUPFAM" id="SSF53187">
    <property type="entry name" value="Zn-dependent exopeptidases"/>
    <property type="match status" value="1"/>
</dbReference>
<evidence type="ECO:0000313" key="4">
    <source>
        <dbReference type="EMBL" id="MVX57250.1"/>
    </source>
</evidence>
<dbReference type="GO" id="GO:0016787">
    <property type="term" value="F:hydrolase activity"/>
    <property type="evidence" value="ECO:0007669"/>
    <property type="project" value="UniProtKB-KW"/>
</dbReference>
<name>A0A6L6YHT6_9BURK</name>
<dbReference type="AlphaFoldDB" id="A0A6L6YHT6"/>
<keyword evidence="2 4" id="KW-0378">Hydrolase</keyword>
<keyword evidence="5" id="KW-1185">Reference proteome</keyword>
<feature type="domain" description="Peptidase M20 dimerisation" evidence="3">
    <location>
        <begin position="201"/>
        <end position="303"/>
    </location>
</feature>
<accession>A0A6L6YHT6</accession>
<dbReference type="Pfam" id="PF01546">
    <property type="entry name" value="Peptidase_M20"/>
    <property type="match status" value="1"/>
</dbReference>
<dbReference type="Gene3D" id="3.40.630.10">
    <property type="entry name" value="Zn peptidases"/>
    <property type="match status" value="1"/>
</dbReference>
<dbReference type="Proteomes" id="UP000472580">
    <property type="component" value="Unassembled WGS sequence"/>
</dbReference>
<organism evidence="4 5">
    <name type="scientific">Parasutterella muris</name>
    <dbReference type="NCBI Taxonomy" id="2565572"/>
    <lineage>
        <taxon>Bacteria</taxon>
        <taxon>Pseudomonadati</taxon>
        <taxon>Pseudomonadota</taxon>
        <taxon>Betaproteobacteria</taxon>
        <taxon>Burkholderiales</taxon>
        <taxon>Sutterellaceae</taxon>
        <taxon>Parasutterella</taxon>
    </lineage>
</organism>
<evidence type="ECO:0000313" key="5">
    <source>
        <dbReference type="Proteomes" id="UP000472580"/>
    </source>
</evidence>
<evidence type="ECO:0000256" key="2">
    <source>
        <dbReference type="ARBA" id="ARBA00022801"/>
    </source>
</evidence>
<reference evidence="4 5" key="1">
    <citation type="submission" date="2019-12" db="EMBL/GenBank/DDBJ databases">
        <title>Microbes associate with the intestines of laboratory mice.</title>
        <authorList>
            <person name="Navarre W."/>
            <person name="Wong E."/>
        </authorList>
    </citation>
    <scope>NUCLEOTIDE SEQUENCE [LARGE SCALE GENOMIC DNA]</scope>
    <source>
        <strain evidence="4 5">NM82_D38</strain>
    </source>
</reference>
<dbReference type="InterPro" id="IPR036264">
    <property type="entry name" value="Bact_exopeptidase_dim_dom"/>
</dbReference>
<dbReference type="Gene3D" id="3.30.70.360">
    <property type="match status" value="1"/>
</dbReference>
<dbReference type="PANTHER" id="PTHR43808">
    <property type="entry name" value="ACETYLORNITHINE DEACETYLASE"/>
    <property type="match status" value="1"/>
</dbReference>